<gene>
    <name evidence="2" type="ORF">SNAT2548_LOCUS30994</name>
</gene>
<name>A0A812U0N3_9DINO</name>
<comment type="caution">
    <text evidence="2">The sequence shown here is derived from an EMBL/GenBank/DDBJ whole genome shotgun (WGS) entry which is preliminary data.</text>
</comment>
<evidence type="ECO:0000256" key="1">
    <source>
        <dbReference type="SAM" id="MobiDB-lite"/>
    </source>
</evidence>
<dbReference type="AlphaFoldDB" id="A0A812U0N3"/>
<accession>A0A812U0N3</accession>
<sequence>MEGGEGQNGEDTGPVVMLVDKSAPADGTMKHPEVPHSRRTFNKPPVRTYRSHLLHLEEDRSGRVCGRRVQKGCVPKPRYFSVLIIWECWAPAGETVQPELWRDCDLFVDSSTLRN</sequence>
<protein>
    <submittedName>
        <fullName evidence="2">Uncharacterized protein</fullName>
    </submittedName>
</protein>
<evidence type="ECO:0000313" key="3">
    <source>
        <dbReference type="Proteomes" id="UP000604046"/>
    </source>
</evidence>
<reference evidence="2" key="1">
    <citation type="submission" date="2021-02" db="EMBL/GenBank/DDBJ databases">
        <authorList>
            <person name="Dougan E. K."/>
            <person name="Rhodes N."/>
            <person name="Thang M."/>
            <person name="Chan C."/>
        </authorList>
    </citation>
    <scope>NUCLEOTIDE SEQUENCE</scope>
</reference>
<organism evidence="2 3">
    <name type="scientific">Symbiodinium natans</name>
    <dbReference type="NCBI Taxonomy" id="878477"/>
    <lineage>
        <taxon>Eukaryota</taxon>
        <taxon>Sar</taxon>
        <taxon>Alveolata</taxon>
        <taxon>Dinophyceae</taxon>
        <taxon>Suessiales</taxon>
        <taxon>Symbiodiniaceae</taxon>
        <taxon>Symbiodinium</taxon>
    </lineage>
</organism>
<proteinExistence type="predicted"/>
<keyword evidence="3" id="KW-1185">Reference proteome</keyword>
<evidence type="ECO:0000313" key="2">
    <source>
        <dbReference type="EMBL" id="CAE7551817.1"/>
    </source>
</evidence>
<feature type="region of interest" description="Disordered" evidence="1">
    <location>
        <begin position="25"/>
        <end position="44"/>
    </location>
</feature>
<dbReference type="EMBL" id="CAJNDS010002634">
    <property type="protein sequence ID" value="CAE7551817.1"/>
    <property type="molecule type" value="Genomic_DNA"/>
</dbReference>
<dbReference type="Proteomes" id="UP000604046">
    <property type="component" value="Unassembled WGS sequence"/>
</dbReference>